<keyword evidence="7 9" id="KW-0904">Protein phosphatase</keyword>
<feature type="compositionally biased region" description="Low complexity" evidence="10">
    <location>
        <begin position="229"/>
        <end position="241"/>
    </location>
</feature>
<dbReference type="Pfam" id="PF00481">
    <property type="entry name" value="PP2C"/>
    <property type="match status" value="1"/>
</dbReference>
<dbReference type="Gene3D" id="3.60.40.10">
    <property type="entry name" value="PPM-type phosphatase domain"/>
    <property type="match status" value="1"/>
</dbReference>
<comment type="similarity">
    <text evidence="9">Belongs to the PP2C family.</text>
</comment>
<evidence type="ECO:0000256" key="6">
    <source>
        <dbReference type="ARBA" id="ARBA00022842"/>
    </source>
</evidence>
<evidence type="ECO:0000313" key="12">
    <source>
        <dbReference type="EMBL" id="KAI3430896.1"/>
    </source>
</evidence>
<dbReference type="GO" id="GO:0046872">
    <property type="term" value="F:metal ion binding"/>
    <property type="evidence" value="ECO:0007669"/>
    <property type="project" value="UniProtKB-KW"/>
</dbReference>
<reference evidence="12" key="1">
    <citation type="journal article" date="2019" name="Plant J.">
        <title>Chlorella vulgaris genome assembly and annotation reveals the molecular basis for metabolic acclimation to high light conditions.</title>
        <authorList>
            <person name="Cecchin M."/>
            <person name="Marcolungo L."/>
            <person name="Rossato M."/>
            <person name="Girolomoni L."/>
            <person name="Cosentino E."/>
            <person name="Cuine S."/>
            <person name="Li-Beisson Y."/>
            <person name="Delledonne M."/>
            <person name="Ballottari M."/>
        </authorList>
    </citation>
    <scope>NUCLEOTIDE SEQUENCE</scope>
    <source>
        <strain evidence="12">211/11P</strain>
    </source>
</reference>
<dbReference type="PROSITE" id="PS01032">
    <property type="entry name" value="PPM_1"/>
    <property type="match status" value="1"/>
</dbReference>
<feature type="region of interest" description="Disordered" evidence="10">
    <location>
        <begin position="619"/>
        <end position="644"/>
    </location>
</feature>
<evidence type="ECO:0000259" key="11">
    <source>
        <dbReference type="PROSITE" id="PS51746"/>
    </source>
</evidence>
<dbReference type="CDD" id="cd00143">
    <property type="entry name" value="PP2Cc"/>
    <property type="match status" value="1"/>
</dbReference>
<comment type="cofactor">
    <cofactor evidence="2">
        <name>Mg(2+)</name>
        <dbReference type="ChEBI" id="CHEBI:18420"/>
    </cofactor>
</comment>
<dbReference type="SUPFAM" id="SSF81606">
    <property type="entry name" value="PP2C-like"/>
    <property type="match status" value="1"/>
</dbReference>
<evidence type="ECO:0000256" key="2">
    <source>
        <dbReference type="ARBA" id="ARBA00001946"/>
    </source>
</evidence>
<dbReference type="Proteomes" id="UP001055712">
    <property type="component" value="Unassembled WGS sequence"/>
</dbReference>
<feature type="region of interest" description="Disordered" evidence="10">
    <location>
        <begin position="657"/>
        <end position="722"/>
    </location>
</feature>
<dbReference type="InterPro" id="IPR036457">
    <property type="entry name" value="PPM-type-like_dom_sf"/>
</dbReference>
<reference evidence="12" key="2">
    <citation type="submission" date="2020-11" db="EMBL/GenBank/DDBJ databases">
        <authorList>
            <person name="Cecchin M."/>
            <person name="Marcolungo L."/>
            <person name="Rossato M."/>
            <person name="Girolomoni L."/>
            <person name="Cosentino E."/>
            <person name="Cuine S."/>
            <person name="Li-Beisson Y."/>
            <person name="Delledonne M."/>
            <person name="Ballottari M."/>
        </authorList>
    </citation>
    <scope>NUCLEOTIDE SEQUENCE</scope>
    <source>
        <strain evidence="12">211/11P</strain>
        <tissue evidence="12">Whole cell</tissue>
    </source>
</reference>
<evidence type="ECO:0000256" key="4">
    <source>
        <dbReference type="ARBA" id="ARBA00022723"/>
    </source>
</evidence>
<dbReference type="SMART" id="SM00332">
    <property type="entry name" value="PP2Cc"/>
    <property type="match status" value="1"/>
</dbReference>
<feature type="region of interest" description="Disordered" evidence="10">
    <location>
        <begin position="186"/>
        <end position="250"/>
    </location>
</feature>
<dbReference type="PANTHER" id="PTHR47992">
    <property type="entry name" value="PROTEIN PHOSPHATASE"/>
    <property type="match status" value="1"/>
</dbReference>
<sequence length="766" mass="77957">MDEEGAGASSPSRACCGCRFLRGPTKPAEVRRRAVAGSSSSTESGAAKPKPAAPTAEQPATTKPHLTGRRSRSDSPASEDEAQPLKRQNSMGTDDLGIGPPGSKGQPLHGTMSPATAKPTSAAASGPRSSTQGTPTSTSTQHQSGAVANACPPFGSKSVIGRRAKMEDSCVAVPYLVDVPVSRTGMDELLPPRIAPQLRSETRAGGTSAASDQTVAPASARSGDDGSIAQRQQQQQQQESQRGGGGAAALDPASLSLDITSETLHFFGVFDGHGGADAALHCAKSLHERLRDVLTACTVSRTGTAAPGSREQGGASQAAAAAAAAPQDSSSSGISGHLGVGSEADVASFQLPHIGSGNSEFLDATGSLDLQKGLGSSSSSDSAHSCIDADFDGESAAVDVDSRSVHNLYCTAETIEAALAKAFHLTDDEFGNMGGYEHLALVGTTAVVALIGNRMLYVANCGDSRAVLCRSGGALPLTDDHKAAREDETARVEAAGGQILFWNGVRVMGLLAVSRAIGDHSLRPYVIAEPEVTIIARHPSDEVLVMASDGLWDVMNNQEAVTLAKKCLGRARSRGSTRQSAARVAATVLTRAAVDRGSRDNVTVVIVDLSPMTAAELEAEAQLSERSEAATEERSQRARSIQPSAVAVRSSMSASALHAVQGSGTPAAQALQTSPFAPPPVQASPFAAAPTAPSPFAELPPTETEGEGEGPARAGGAALVSPFSSGALPAGLHFDVQQHAAAVAAAAAAGAPSGQPRNRSKPADGK</sequence>
<feature type="compositionally biased region" description="Low complexity" evidence="10">
    <location>
        <begin position="741"/>
        <end position="751"/>
    </location>
</feature>
<dbReference type="OrthoDB" id="10264738at2759"/>
<feature type="domain" description="PPM-type phosphatase" evidence="11">
    <location>
        <begin position="245"/>
        <end position="609"/>
    </location>
</feature>
<dbReference type="GO" id="GO:0004722">
    <property type="term" value="F:protein serine/threonine phosphatase activity"/>
    <property type="evidence" value="ECO:0007669"/>
    <property type="project" value="UniProtKB-EC"/>
</dbReference>
<dbReference type="InterPro" id="IPR000222">
    <property type="entry name" value="PP2C_BS"/>
</dbReference>
<feature type="compositionally biased region" description="Polar residues" evidence="10">
    <location>
        <begin position="662"/>
        <end position="675"/>
    </location>
</feature>
<feature type="compositionally biased region" description="Low complexity" evidence="10">
    <location>
        <begin position="38"/>
        <end position="64"/>
    </location>
</feature>
<feature type="compositionally biased region" description="Low complexity" evidence="10">
    <location>
        <begin position="111"/>
        <end position="145"/>
    </location>
</feature>
<dbReference type="InterPro" id="IPR015655">
    <property type="entry name" value="PP2C"/>
</dbReference>
<feature type="compositionally biased region" description="Low complexity" evidence="10">
    <location>
        <begin position="683"/>
        <end position="703"/>
    </location>
</feature>
<evidence type="ECO:0000313" key="13">
    <source>
        <dbReference type="Proteomes" id="UP001055712"/>
    </source>
</evidence>
<organism evidence="12 13">
    <name type="scientific">Chlorella vulgaris</name>
    <name type="common">Green alga</name>
    <dbReference type="NCBI Taxonomy" id="3077"/>
    <lineage>
        <taxon>Eukaryota</taxon>
        <taxon>Viridiplantae</taxon>
        <taxon>Chlorophyta</taxon>
        <taxon>core chlorophytes</taxon>
        <taxon>Trebouxiophyceae</taxon>
        <taxon>Chlorellales</taxon>
        <taxon>Chlorellaceae</taxon>
        <taxon>Chlorella clade</taxon>
        <taxon>Chlorella</taxon>
    </lineage>
</organism>
<dbReference type="EMBL" id="SIDB01000007">
    <property type="protein sequence ID" value="KAI3430896.1"/>
    <property type="molecule type" value="Genomic_DNA"/>
</dbReference>
<evidence type="ECO:0000256" key="3">
    <source>
        <dbReference type="ARBA" id="ARBA00013081"/>
    </source>
</evidence>
<dbReference type="InterPro" id="IPR001932">
    <property type="entry name" value="PPM-type_phosphatase-like_dom"/>
</dbReference>
<evidence type="ECO:0000256" key="10">
    <source>
        <dbReference type="SAM" id="MobiDB-lite"/>
    </source>
</evidence>
<comment type="caution">
    <text evidence="12">The sequence shown here is derived from an EMBL/GenBank/DDBJ whole genome shotgun (WGS) entry which is preliminary data.</text>
</comment>
<accession>A0A9D4TPI5</accession>
<feature type="region of interest" description="Disordered" evidence="10">
    <location>
        <begin position="303"/>
        <end position="337"/>
    </location>
</feature>
<comment type="cofactor">
    <cofactor evidence="1">
        <name>Mn(2+)</name>
        <dbReference type="ChEBI" id="CHEBI:29035"/>
    </cofactor>
</comment>
<evidence type="ECO:0000256" key="1">
    <source>
        <dbReference type="ARBA" id="ARBA00001936"/>
    </source>
</evidence>
<feature type="region of interest" description="Disordered" evidence="10">
    <location>
        <begin position="1"/>
        <end position="154"/>
    </location>
</feature>
<keyword evidence="4" id="KW-0479">Metal-binding</keyword>
<dbReference type="AlphaFoldDB" id="A0A9D4TPI5"/>
<dbReference type="PROSITE" id="PS51746">
    <property type="entry name" value="PPM_2"/>
    <property type="match status" value="1"/>
</dbReference>
<keyword evidence="8" id="KW-0464">Manganese</keyword>
<keyword evidence="6" id="KW-0460">Magnesium</keyword>
<keyword evidence="13" id="KW-1185">Reference proteome</keyword>
<protein>
    <recommendedName>
        <fullName evidence="3">protein-serine/threonine phosphatase</fullName>
        <ecNumber evidence="3">3.1.3.16</ecNumber>
    </recommendedName>
</protein>
<feature type="region of interest" description="Disordered" evidence="10">
    <location>
        <begin position="741"/>
        <end position="766"/>
    </location>
</feature>
<dbReference type="SMART" id="SM00331">
    <property type="entry name" value="PP2C_SIG"/>
    <property type="match status" value="1"/>
</dbReference>
<feature type="compositionally biased region" description="Basic and acidic residues" evidence="10">
    <location>
        <begin position="623"/>
        <end position="636"/>
    </location>
</feature>
<name>A0A9D4TPI5_CHLVU</name>
<evidence type="ECO:0000256" key="8">
    <source>
        <dbReference type="ARBA" id="ARBA00023211"/>
    </source>
</evidence>
<keyword evidence="5 9" id="KW-0378">Hydrolase</keyword>
<gene>
    <name evidence="12" type="ORF">D9Q98_009305</name>
</gene>
<evidence type="ECO:0000256" key="7">
    <source>
        <dbReference type="ARBA" id="ARBA00022912"/>
    </source>
</evidence>
<evidence type="ECO:0000256" key="5">
    <source>
        <dbReference type="ARBA" id="ARBA00022801"/>
    </source>
</evidence>
<dbReference type="EC" id="3.1.3.16" evidence="3"/>
<feature type="compositionally biased region" description="Low complexity" evidence="10">
    <location>
        <begin position="312"/>
        <end position="333"/>
    </location>
</feature>
<proteinExistence type="inferred from homology"/>
<evidence type="ECO:0000256" key="9">
    <source>
        <dbReference type="RuleBase" id="RU003465"/>
    </source>
</evidence>